<dbReference type="AlphaFoldDB" id="A0A6S7GL75"/>
<proteinExistence type="predicted"/>
<dbReference type="Pfam" id="PF00078">
    <property type="entry name" value="RVT_1"/>
    <property type="match status" value="1"/>
</dbReference>
<keyword evidence="2" id="KW-1185">Reference proteome</keyword>
<organism evidence="1 2">
    <name type="scientific">Paramuricea clavata</name>
    <name type="common">Red gorgonian</name>
    <name type="synonym">Violescent sea-whip</name>
    <dbReference type="NCBI Taxonomy" id="317549"/>
    <lineage>
        <taxon>Eukaryota</taxon>
        <taxon>Metazoa</taxon>
        <taxon>Cnidaria</taxon>
        <taxon>Anthozoa</taxon>
        <taxon>Octocorallia</taxon>
        <taxon>Malacalcyonacea</taxon>
        <taxon>Plexauridae</taxon>
        <taxon>Paramuricea</taxon>
    </lineage>
</organism>
<sequence>MTLSFAITYSTGIIDQGFDCWTRHEDQITLLCQDWNSKCYYQVIHLEGVIPKRRFNLTGYSREKMSNAVAPYYNNSTASFRQVIKLIHDVETNPGPDNYSVNQQKNSTDLKIAHLNARSLKNRHHYLLIKETILSNKFDVFTVSETWLDSKITDLEIEIPGYNIYRVDRENKTGGGVCIYVRQIYKTICLRDISSISASGFHQLWLKVQVRHLKSIIISTVYQPPNTPTSCFDSDLAANFVYASSLCAPIYILGDLNCNLLKPEASDCKVLGNFCSSYNLTQLIREPTRVTEQTSSLLDIILVSDIKQVRESFVKHSSVSDHDLVYLTLRLKKPRTKPVYVNIRSFKHYNREAFYNDISQAPWSVIDVFTDIDDKVNAFNTMFNDILNQHAPIKSIKVKGKPNPCVNENIRALMKTRDHWRKLAQRSNDPLAWSAYRNFRGEVKREIKLAEREFVLNQIEKDPGNSNNIWKSIRLCIPKKSSSQRIFSQDEKTVAEEFNNFFASVGNNAVHKINDLANEFGFDCDRDRFTPRQYPLTEQFSFKEVEPAIVGSIISSMPNNKAPGGDKIPIRVCERVAYNQFVEYLTLKKRLSSKQSGNKRGFSTETLLINITDSILNAIDQKKVTSLVLLDMSKAFDCVNHNLLMSKLQDMGGSQSYLQWFSSYLSNRQQVVRINSTVSDALPLTNGVPQRSILGPLLFNIYVNDLSTAPQNCDPHCYVDDTGLLHSFKAQSKSFAIENINEDLTKVRNWCFSNCLLLNPEKTKLLVFGSRQMLSRLQDFSLTLLGKEINPIEMAKDLGVTLDVNLTYNPHINKTVSTCMSILGQINRVKHAFDKRTLITIMNSLVFSRLYYCSNVWSNTSKCNIEKLQLIQNFACRIVCGIRKFDHVTPALKELKWLPWYPDGDGGQCGAGEPRRLCTHINSATQYYRDDTDNRGGGCRMSWSIESPHSPQWFKNVQICYRWYPDGDGGQCGGGAARLLCAPVGKYTAVYRDDTDNRGGGCRMSWQLKLPPVHSSWARNIQLCYEWYPDGDGGQCGGGAARKLCALANFWTPYYRDDTDNRGGGCRMRWGLYYK</sequence>
<dbReference type="InterPro" id="IPR005135">
    <property type="entry name" value="Endo/exonuclease/phosphatase"/>
</dbReference>
<comment type="caution">
    <text evidence="1">The sequence shown here is derived from an EMBL/GenBank/DDBJ whole genome shotgun (WGS) entry which is preliminary data.</text>
</comment>
<dbReference type="InterPro" id="IPR036691">
    <property type="entry name" value="Endo/exonu/phosph_ase_sf"/>
</dbReference>
<name>A0A6S7GL75_PARCT</name>
<dbReference type="SUPFAM" id="SSF56219">
    <property type="entry name" value="DNase I-like"/>
    <property type="match status" value="1"/>
</dbReference>
<dbReference type="Pfam" id="PF03372">
    <property type="entry name" value="Exo_endo_phos"/>
    <property type="match status" value="1"/>
</dbReference>
<dbReference type="InterPro" id="IPR000477">
    <property type="entry name" value="RT_dom"/>
</dbReference>
<gene>
    <name evidence="1" type="ORF">PACLA_8A039360</name>
</gene>
<dbReference type="Gene3D" id="3.60.10.10">
    <property type="entry name" value="Endonuclease/exonuclease/phosphatase"/>
    <property type="match status" value="1"/>
</dbReference>
<accession>A0A6S7GL75</accession>
<dbReference type="PROSITE" id="PS50878">
    <property type="entry name" value="RT_POL"/>
    <property type="match status" value="1"/>
</dbReference>
<dbReference type="OrthoDB" id="4368687at2759"/>
<evidence type="ECO:0000313" key="2">
    <source>
        <dbReference type="Proteomes" id="UP001152795"/>
    </source>
</evidence>
<protein>
    <submittedName>
        <fullName evidence="1">Uncharacterized protein</fullName>
    </submittedName>
</protein>
<dbReference type="GO" id="GO:0003824">
    <property type="term" value="F:catalytic activity"/>
    <property type="evidence" value="ECO:0007669"/>
    <property type="project" value="InterPro"/>
</dbReference>
<dbReference type="Proteomes" id="UP001152795">
    <property type="component" value="Unassembled WGS sequence"/>
</dbReference>
<evidence type="ECO:0000313" key="1">
    <source>
        <dbReference type="EMBL" id="CAB3992738.1"/>
    </source>
</evidence>
<dbReference type="PANTHER" id="PTHR33332">
    <property type="entry name" value="REVERSE TRANSCRIPTASE DOMAIN-CONTAINING PROTEIN"/>
    <property type="match status" value="1"/>
</dbReference>
<reference evidence="1" key="1">
    <citation type="submission" date="2020-04" db="EMBL/GenBank/DDBJ databases">
        <authorList>
            <person name="Alioto T."/>
            <person name="Alioto T."/>
            <person name="Gomez Garrido J."/>
        </authorList>
    </citation>
    <scope>NUCLEOTIDE SEQUENCE</scope>
    <source>
        <strain evidence="1">A484AB</strain>
    </source>
</reference>
<dbReference type="EMBL" id="CACRXK020002113">
    <property type="protein sequence ID" value="CAB3992738.1"/>
    <property type="molecule type" value="Genomic_DNA"/>
</dbReference>